<evidence type="ECO:0000259" key="2">
    <source>
        <dbReference type="Pfam" id="PF04892"/>
    </source>
</evidence>
<gene>
    <name evidence="3" type="ORF">V5F30_19790</name>
</gene>
<name>A0ABW6ZNB7_9HYPH</name>
<dbReference type="EMBL" id="JBAFUR010000006">
    <property type="protein sequence ID" value="MFG1254466.1"/>
    <property type="molecule type" value="Genomic_DNA"/>
</dbReference>
<dbReference type="InterPro" id="IPR006976">
    <property type="entry name" value="VanZ-like"/>
</dbReference>
<feature type="transmembrane region" description="Helical" evidence="1">
    <location>
        <begin position="106"/>
        <end position="123"/>
    </location>
</feature>
<keyword evidence="1" id="KW-0812">Transmembrane</keyword>
<evidence type="ECO:0000313" key="3">
    <source>
        <dbReference type="EMBL" id="MFG1254466.1"/>
    </source>
</evidence>
<organism evidence="3 4">
    <name type="scientific">Xanthobacter aminoxidans</name>
    <dbReference type="NCBI Taxonomy" id="186280"/>
    <lineage>
        <taxon>Bacteria</taxon>
        <taxon>Pseudomonadati</taxon>
        <taxon>Pseudomonadota</taxon>
        <taxon>Alphaproteobacteria</taxon>
        <taxon>Hyphomicrobiales</taxon>
        <taxon>Xanthobacteraceae</taxon>
        <taxon>Xanthobacter</taxon>
    </lineage>
</organism>
<feature type="transmembrane region" description="Helical" evidence="1">
    <location>
        <begin position="51"/>
        <end position="68"/>
    </location>
</feature>
<feature type="domain" description="VanZ-like" evidence="2">
    <location>
        <begin position="48"/>
        <end position="119"/>
    </location>
</feature>
<feature type="transmembrane region" description="Helical" evidence="1">
    <location>
        <begin position="75"/>
        <end position="94"/>
    </location>
</feature>
<dbReference type="RefSeq" id="WP_394007325.1">
    <property type="nucleotide sequence ID" value="NZ_JBAFUR010000006.1"/>
</dbReference>
<proteinExistence type="predicted"/>
<comment type="caution">
    <text evidence="3">The sequence shown here is derived from an EMBL/GenBank/DDBJ whole genome shotgun (WGS) entry which is preliminary data.</text>
</comment>
<feature type="transmembrane region" description="Helical" evidence="1">
    <location>
        <begin position="20"/>
        <end position="39"/>
    </location>
</feature>
<keyword evidence="1" id="KW-0472">Membrane</keyword>
<accession>A0ABW6ZNB7</accession>
<evidence type="ECO:0000256" key="1">
    <source>
        <dbReference type="SAM" id="Phobius"/>
    </source>
</evidence>
<sequence length="133" mass="14263">MSFVPPRAVLDRLRPEGPLLKALAAACCLVITVLSLLPGNERPHTGFSGNIEHVVAYAGTACFVALALRRPSLPVLVIAFSAASAFFEICQIWIPGRSAGFDNWFASTLGALIGVSSARYIVLPRLSAWLARR</sequence>
<keyword evidence="4" id="KW-1185">Reference proteome</keyword>
<dbReference type="Pfam" id="PF04892">
    <property type="entry name" value="VanZ"/>
    <property type="match status" value="1"/>
</dbReference>
<protein>
    <submittedName>
        <fullName evidence="3">VanZ family protein</fullName>
    </submittedName>
</protein>
<evidence type="ECO:0000313" key="4">
    <source>
        <dbReference type="Proteomes" id="UP001604043"/>
    </source>
</evidence>
<keyword evidence="1" id="KW-1133">Transmembrane helix</keyword>
<reference evidence="3 4" key="1">
    <citation type="submission" date="2024-02" db="EMBL/GenBank/DDBJ databases">
        <title>Expansion and revision of Xanthobacter and proposal of Roseixanthobacter gen. nov.</title>
        <authorList>
            <person name="Soltysiak M.P.M."/>
            <person name="Jalihal A."/>
            <person name="Ory A."/>
            <person name="Chrisophersen C."/>
            <person name="Lee A.D."/>
            <person name="Boulton J."/>
            <person name="Springer M."/>
        </authorList>
    </citation>
    <scope>NUCLEOTIDE SEQUENCE [LARGE SCALE GENOMIC DNA]</scope>
    <source>
        <strain evidence="3 4">CB5</strain>
    </source>
</reference>
<dbReference type="Proteomes" id="UP001604043">
    <property type="component" value="Unassembled WGS sequence"/>
</dbReference>